<dbReference type="Proteomes" id="UP000467841">
    <property type="component" value="Unassembled WGS sequence"/>
</dbReference>
<dbReference type="OrthoDB" id="1108117at2759"/>
<name>A0A6D2K1P7_9BRAS</name>
<dbReference type="PANTHER" id="PTHR33116:SF80">
    <property type="entry name" value="REVERSE TRANSCRIPTASE ZINC-BINDING DOMAIN-CONTAINING PROTEIN"/>
    <property type="match status" value="1"/>
</dbReference>
<organism evidence="2 3">
    <name type="scientific">Microthlaspi erraticum</name>
    <dbReference type="NCBI Taxonomy" id="1685480"/>
    <lineage>
        <taxon>Eukaryota</taxon>
        <taxon>Viridiplantae</taxon>
        <taxon>Streptophyta</taxon>
        <taxon>Embryophyta</taxon>
        <taxon>Tracheophyta</taxon>
        <taxon>Spermatophyta</taxon>
        <taxon>Magnoliopsida</taxon>
        <taxon>eudicotyledons</taxon>
        <taxon>Gunneridae</taxon>
        <taxon>Pentapetalae</taxon>
        <taxon>rosids</taxon>
        <taxon>malvids</taxon>
        <taxon>Brassicales</taxon>
        <taxon>Brassicaceae</taxon>
        <taxon>Coluteocarpeae</taxon>
        <taxon>Microthlaspi</taxon>
    </lineage>
</organism>
<evidence type="ECO:0000313" key="2">
    <source>
        <dbReference type="EMBL" id="CAA7045967.1"/>
    </source>
</evidence>
<reference evidence="2 3" key="1">
    <citation type="submission" date="2020-01" db="EMBL/GenBank/DDBJ databases">
        <authorList>
            <person name="Mishra B."/>
        </authorList>
    </citation>
    <scope>NUCLEOTIDE SEQUENCE [LARGE SCALE GENOMIC DNA]</scope>
</reference>
<accession>A0A6D2K1P7</accession>
<evidence type="ECO:0000313" key="3">
    <source>
        <dbReference type="Proteomes" id="UP000467841"/>
    </source>
</evidence>
<dbReference type="EMBL" id="CACVBM020001335">
    <property type="protein sequence ID" value="CAA7045967.1"/>
    <property type="molecule type" value="Genomic_DNA"/>
</dbReference>
<sequence length="367" mass="41401">MSLHISLVKKAFEASWENTRSEPKRKLRGSKSELFCGGYDDIEKAVLSSITGIKLGSFPTRYLGLPLNPSRISSATLQPFVERITAKLHSWTVKPLSFAGKIRLVASVVYGMVNFWSSVFVLPKSFYQKIDSLCAAFLWRNKTDSAAGARVAWKDICRPKPEGGLGIRLLEDFALVFRLKLVWNFFTNTSSIWVAWVKRNMFGRKTFWMMEDSPRFSATLRSMLQLKDSLREYMRCEIGNGITASFWSDSWCELGPLLLYLGTGGPRALRLRLDASVNNASRNGSWNLPSARSQRVETLQITLTSLTPPSPAAGADRYLWIQANGDFGNTFSSRVTWDQILLPLRLSTGTRWYGLKSKFREALFSCG</sequence>
<dbReference type="EMBL" id="CACVBM020001102">
    <property type="protein sequence ID" value="CAA7031081.1"/>
    <property type="molecule type" value="Genomic_DNA"/>
</dbReference>
<evidence type="ECO:0008006" key="4">
    <source>
        <dbReference type="Google" id="ProtNLM"/>
    </source>
</evidence>
<dbReference type="AlphaFoldDB" id="A0A6D2K1P7"/>
<gene>
    <name evidence="1" type="ORF">MERR_LOCUS18316</name>
    <name evidence="2" type="ORF">MERR_LOCUS33202</name>
</gene>
<keyword evidence="3" id="KW-1185">Reference proteome</keyword>
<evidence type="ECO:0000313" key="1">
    <source>
        <dbReference type="EMBL" id="CAA7031081.1"/>
    </source>
</evidence>
<protein>
    <recommendedName>
        <fullName evidence="4">Reverse transcriptase zinc-binding domain-containing protein</fullName>
    </recommendedName>
</protein>
<dbReference type="PANTHER" id="PTHR33116">
    <property type="entry name" value="REVERSE TRANSCRIPTASE ZINC-BINDING DOMAIN-CONTAINING PROTEIN-RELATED-RELATED"/>
    <property type="match status" value="1"/>
</dbReference>
<proteinExistence type="predicted"/>